<reference evidence="1 2" key="1">
    <citation type="journal article" date="2018" name="Nat. Ecol. Evol.">
        <title>Pezizomycetes genomes reveal the molecular basis of ectomycorrhizal truffle lifestyle.</title>
        <authorList>
            <person name="Murat C."/>
            <person name="Payen T."/>
            <person name="Noel B."/>
            <person name="Kuo A."/>
            <person name="Morin E."/>
            <person name="Chen J."/>
            <person name="Kohler A."/>
            <person name="Krizsan K."/>
            <person name="Balestrini R."/>
            <person name="Da Silva C."/>
            <person name="Montanini B."/>
            <person name="Hainaut M."/>
            <person name="Levati E."/>
            <person name="Barry K.W."/>
            <person name="Belfiori B."/>
            <person name="Cichocki N."/>
            <person name="Clum A."/>
            <person name="Dockter R.B."/>
            <person name="Fauchery L."/>
            <person name="Guy J."/>
            <person name="Iotti M."/>
            <person name="Le Tacon F."/>
            <person name="Lindquist E.A."/>
            <person name="Lipzen A."/>
            <person name="Malagnac F."/>
            <person name="Mello A."/>
            <person name="Molinier V."/>
            <person name="Miyauchi S."/>
            <person name="Poulain J."/>
            <person name="Riccioni C."/>
            <person name="Rubini A."/>
            <person name="Sitrit Y."/>
            <person name="Splivallo R."/>
            <person name="Traeger S."/>
            <person name="Wang M."/>
            <person name="Zifcakova L."/>
            <person name="Wipf D."/>
            <person name="Zambonelli A."/>
            <person name="Paolocci F."/>
            <person name="Nowrousian M."/>
            <person name="Ottonello S."/>
            <person name="Baldrian P."/>
            <person name="Spatafora J.W."/>
            <person name="Henrissat B."/>
            <person name="Nagy L.G."/>
            <person name="Aury J.M."/>
            <person name="Wincker P."/>
            <person name="Grigoriev I.V."/>
            <person name="Bonfante P."/>
            <person name="Martin F.M."/>
        </authorList>
    </citation>
    <scope>NUCLEOTIDE SEQUENCE [LARGE SCALE GENOMIC DNA]</scope>
    <source>
        <strain evidence="1 2">120613-1</strain>
    </source>
</reference>
<dbReference type="OrthoDB" id="5459121at2759"/>
<keyword evidence="2" id="KW-1185">Reference proteome</keyword>
<protein>
    <submittedName>
        <fullName evidence="1">Uncharacterized protein</fullName>
    </submittedName>
</protein>
<dbReference type="AlphaFoldDB" id="A0A3N4JQM1"/>
<sequence length="110" mass="12753">MSSISVWQRFETTISSSSVMSDQQQNRFTPTRYHSQHSIWTEDENEQLIQWLEDPVNLQKTKKGSRMSKKMIITKIAIQIPTKPVVKVSYKYDNLIKSYKAAAKLNDQSG</sequence>
<accession>A0A3N4JQM1</accession>
<name>A0A3N4JQM1_9PEZI</name>
<dbReference type="EMBL" id="ML120386">
    <property type="protein sequence ID" value="RPA99557.1"/>
    <property type="molecule type" value="Genomic_DNA"/>
</dbReference>
<gene>
    <name evidence="1" type="ORF">L873DRAFT_1789500</name>
</gene>
<evidence type="ECO:0000313" key="2">
    <source>
        <dbReference type="Proteomes" id="UP000276215"/>
    </source>
</evidence>
<dbReference type="STRING" id="1336337.A0A3N4JQM1"/>
<proteinExistence type="predicted"/>
<evidence type="ECO:0000313" key="1">
    <source>
        <dbReference type="EMBL" id="RPA99557.1"/>
    </source>
</evidence>
<dbReference type="Proteomes" id="UP000276215">
    <property type="component" value="Unassembled WGS sequence"/>
</dbReference>
<organism evidence="1 2">
    <name type="scientific">Choiromyces venosus 120613-1</name>
    <dbReference type="NCBI Taxonomy" id="1336337"/>
    <lineage>
        <taxon>Eukaryota</taxon>
        <taxon>Fungi</taxon>
        <taxon>Dikarya</taxon>
        <taxon>Ascomycota</taxon>
        <taxon>Pezizomycotina</taxon>
        <taxon>Pezizomycetes</taxon>
        <taxon>Pezizales</taxon>
        <taxon>Tuberaceae</taxon>
        <taxon>Choiromyces</taxon>
    </lineage>
</organism>